<name>A0ABD3AZT1_9GENT</name>
<dbReference type="PANTHER" id="PTHR10366:SF796">
    <property type="entry name" value="DIHYDROFLAVONOL-4-REDUCTASE-LIKE"/>
    <property type="match status" value="1"/>
</dbReference>
<reference evidence="4 5" key="1">
    <citation type="submission" date="2024-11" db="EMBL/GenBank/DDBJ databases">
        <title>A near-complete genome assembly of Cinchona calisaya.</title>
        <authorList>
            <person name="Lian D.C."/>
            <person name="Zhao X.W."/>
            <person name="Wei L."/>
        </authorList>
    </citation>
    <scope>NUCLEOTIDE SEQUENCE [LARGE SCALE GENOMIC DNA]</scope>
    <source>
        <tissue evidence="4">Nenye</tissue>
    </source>
</reference>
<keyword evidence="5" id="KW-1185">Reference proteome</keyword>
<dbReference type="Gene3D" id="3.40.50.720">
    <property type="entry name" value="NAD(P)-binding Rossmann-like Domain"/>
    <property type="match status" value="1"/>
</dbReference>
<dbReference type="Pfam" id="PF01370">
    <property type="entry name" value="Epimerase"/>
    <property type="match status" value="1"/>
</dbReference>
<evidence type="ECO:0000313" key="5">
    <source>
        <dbReference type="Proteomes" id="UP001630127"/>
    </source>
</evidence>
<accession>A0ABD3AZT1</accession>
<keyword evidence="2" id="KW-0560">Oxidoreductase</keyword>
<dbReference type="PANTHER" id="PTHR10366">
    <property type="entry name" value="NAD DEPENDENT EPIMERASE/DEHYDRATASE"/>
    <property type="match status" value="1"/>
</dbReference>
<dbReference type="InterPro" id="IPR036291">
    <property type="entry name" value="NAD(P)-bd_dom_sf"/>
</dbReference>
<keyword evidence="1" id="KW-0521">NADP</keyword>
<dbReference type="InterPro" id="IPR050425">
    <property type="entry name" value="NAD(P)_dehydrat-like"/>
</dbReference>
<dbReference type="GO" id="GO:0016491">
    <property type="term" value="F:oxidoreductase activity"/>
    <property type="evidence" value="ECO:0007669"/>
    <property type="project" value="UniProtKB-KW"/>
</dbReference>
<protein>
    <recommendedName>
        <fullName evidence="3">NAD-dependent epimerase/dehydratase domain-containing protein</fullName>
    </recommendedName>
</protein>
<dbReference type="CDD" id="cd08958">
    <property type="entry name" value="FR_SDR_e"/>
    <property type="match status" value="1"/>
</dbReference>
<organism evidence="4 5">
    <name type="scientific">Cinchona calisaya</name>
    <dbReference type="NCBI Taxonomy" id="153742"/>
    <lineage>
        <taxon>Eukaryota</taxon>
        <taxon>Viridiplantae</taxon>
        <taxon>Streptophyta</taxon>
        <taxon>Embryophyta</taxon>
        <taxon>Tracheophyta</taxon>
        <taxon>Spermatophyta</taxon>
        <taxon>Magnoliopsida</taxon>
        <taxon>eudicotyledons</taxon>
        <taxon>Gunneridae</taxon>
        <taxon>Pentapetalae</taxon>
        <taxon>asterids</taxon>
        <taxon>lamiids</taxon>
        <taxon>Gentianales</taxon>
        <taxon>Rubiaceae</taxon>
        <taxon>Cinchonoideae</taxon>
        <taxon>Cinchoneae</taxon>
        <taxon>Cinchona</taxon>
    </lineage>
</organism>
<feature type="domain" description="NAD-dependent epimerase/dehydratase" evidence="3">
    <location>
        <begin position="7"/>
        <end position="256"/>
    </location>
</feature>
<dbReference type="AlphaFoldDB" id="A0ABD3AZT1"/>
<evidence type="ECO:0000259" key="3">
    <source>
        <dbReference type="Pfam" id="PF01370"/>
    </source>
</evidence>
<proteinExistence type="predicted"/>
<sequence length="330" mass="36671">MMENIKVCVTGAAGYLGSSLVHKLLEKGYTVHATLRNLGDATKVELLKSLPFADTRLVLFQADTYNPDEFAQAIQGCQVVFHLATPLQHNTQSSQYKNTSEAAVAGVKSIADSCIKSGTVKRLIYTASVTASSALKDDGNGYKDFMDETCWTPLNVSFRYAIDPLVAYAHSKTLAEKEVLSYNDGNKLDVVSLVCGLVGGYTLQSSIAESMRVLVSQITKDKMRYQTLRFLEEVIGKVPIVHIEDVMETHIFCMEKTGFTGRFLCASDFLKSAEIATLIQSNWPDITIPDEFVEDSKREIRWGSTKLEELGFQYKYDAKITISDTLKYSE</sequence>
<dbReference type="EMBL" id="JBJUIK010000001">
    <property type="protein sequence ID" value="KAL3536723.1"/>
    <property type="molecule type" value="Genomic_DNA"/>
</dbReference>
<gene>
    <name evidence="4" type="ORF">ACH5RR_000089</name>
</gene>
<comment type="caution">
    <text evidence="4">The sequence shown here is derived from an EMBL/GenBank/DDBJ whole genome shotgun (WGS) entry which is preliminary data.</text>
</comment>
<dbReference type="InterPro" id="IPR001509">
    <property type="entry name" value="Epimerase_deHydtase"/>
</dbReference>
<evidence type="ECO:0000256" key="1">
    <source>
        <dbReference type="ARBA" id="ARBA00022857"/>
    </source>
</evidence>
<evidence type="ECO:0000313" key="4">
    <source>
        <dbReference type="EMBL" id="KAL3536723.1"/>
    </source>
</evidence>
<dbReference type="Proteomes" id="UP001630127">
    <property type="component" value="Unassembled WGS sequence"/>
</dbReference>
<dbReference type="FunFam" id="3.40.50.720:FF:000645">
    <property type="entry name" value="Anthocyanidin reductase ((2S)-flavan-3-ol-forming)"/>
    <property type="match status" value="1"/>
</dbReference>
<evidence type="ECO:0000256" key="2">
    <source>
        <dbReference type="ARBA" id="ARBA00023002"/>
    </source>
</evidence>
<dbReference type="SUPFAM" id="SSF51735">
    <property type="entry name" value="NAD(P)-binding Rossmann-fold domains"/>
    <property type="match status" value="1"/>
</dbReference>